<dbReference type="InterPro" id="IPR036249">
    <property type="entry name" value="Thioredoxin-like_sf"/>
</dbReference>
<organism evidence="1 2">
    <name type="scientific">Nonlabens agnitus</name>
    <dbReference type="NCBI Taxonomy" id="870484"/>
    <lineage>
        <taxon>Bacteria</taxon>
        <taxon>Pseudomonadati</taxon>
        <taxon>Bacteroidota</taxon>
        <taxon>Flavobacteriia</taxon>
        <taxon>Flavobacteriales</taxon>
        <taxon>Flavobacteriaceae</taxon>
        <taxon>Nonlabens</taxon>
    </lineage>
</organism>
<accession>A0A2S9WRF9</accession>
<reference evidence="1 2" key="1">
    <citation type="submission" date="2016-11" db="EMBL/GenBank/DDBJ databases">
        <title>Trade-off between light-utilization and light-protection in marine flavobacteria.</title>
        <authorList>
            <person name="Kumagai Y."/>
        </authorList>
    </citation>
    <scope>NUCLEOTIDE SEQUENCE [LARGE SCALE GENOMIC DNA]</scope>
    <source>
        <strain evidence="1 2">JCM 17109</strain>
    </source>
</reference>
<evidence type="ECO:0000313" key="1">
    <source>
        <dbReference type="EMBL" id="PRP66061.1"/>
    </source>
</evidence>
<name>A0A2S9WRF9_9FLAO</name>
<proteinExistence type="predicted"/>
<dbReference type="Gene3D" id="3.40.30.10">
    <property type="entry name" value="Glutaredoxin"/>
    <property type="match status" value="1"/>
</dbReference>
<keyword evidence="2" id="KW-1185">Reference proteome</keyword>
<dbReference type="RefSeq" id="WP_105981912.1">
    <property type="nucleotide sequence ID" value="NZ_MQUC01000003.1"/>
</dbReference>
<dbReference type="AlphaFoldDB" id="A0A2S9WRF9"/>
<evidence type="ECO:0000313" key="2">
    <source>
        <dbReference type="Proteomes" id="UP000239532"/>
    </source>
</evidence>
<dbReference type="Proteomes" id="UP000239532">
    <property type="component" value="Unassembled WGS sequence"/>
</dbReference>
<gene>
    <name evidence="1" type="ORF">BST86_02650</name>
</gene>
<sequence>MIKLFTLSRKRTFTTRLLILSIIWIPFLYSCEEDTSGTTYISGKVVNPEVSYVVITNYTDIRDTLQLDNNGNFETSFEDLTSGLYSISYPGEYQSFYIVQGDSLGMRANTKAFDETLAFTGAHSKENNFLIQLFIDIEKSNMRLLKYKNESPKVFYKNVQNVKKERLKNLDNAVAKYNFEDRFVDFAKFIINLNSYYELERYPILNDGNPYEDEGVVFPEEFFAHRQRLDLNKTKLLNNYAFRPFMNAMVSNIAFKKLSIKNDDDVDLNSYYYNKERLAIIDSTLTDETLKNYFAASEIRNFIRRRKNAKDINLLVNDFLTISTDQRVNAEIAQMASTYISLDPGQPLPNFKLRDIENETVMLKEEVKHLTVLYYWSIQDKNYAVGIHEQVKDLQLKYPEIEFIGINIDDLGYDEWQDVIAQNNFRDSREFQISGRSSVERQLALRNSNRSMVVDHDLTIIDPNINLFYYRIETTLLGYINR</sequence>
<dbReference type="PROSITE" id="PS51257">
    <property type="entry name" value="PROKAR_LIPOPROTEIN"/>
    <property type="match status" value="1"/>
</dbReference>
<dbReference type="SUPFAM" id="SSF52833">
    <property type="entry name" value="Thioredoxin-like"/>
    <property type="match status" value="1"/>
</dbReference>
<comment type="caution">
    <text evidence="1">The sequence shown here is derived from an EMBL/GenBank/DDBJ whole genome shotgun (WGS) entry which is preliminary data.</text>
</comment>
<dbReference type="OrthoDB" id="1146847at2"/>
<dbReference type="EMBL" id="MQUC01000003">
    <property type="protein sequence ID" value="PRP66061.1"/>
    <property type="molecule type" value="Genomic_DNA"/>
</dbReference>
<protein>
    <recommendedName>
        <fullName evidence="3">Thioredoxin domain-containing protein</fullName>
    </recommendedName>
</protein>
<evidence type="ECO:0008006" key="3">
    <source>
        <dbReference type="Google" id="ProtNLM"/>
    </source>
</evidence>